<dbReference type="InterPro" id="IPR033941">
    <property type="entry name" value="IPMI_cat"/>
</dbReference>
<evidence type="ECO:0000256" key="6">
    <source>
        <dbReference type="ARBA" id="ARBA00023239"/>
    </source>
</evidence>
<reference evidence="10" key="1">
    <citation type="journal article" date="2020" name="mSystems">
        <title>Genome- and Community-Level Interaction Insights into Carbon Utilization and Element Cycling Functions of Hydrothermarchaeota in Hydrothermal Sediment.</title>
        <authorList>
            <person name="Zhou Z."/>
            <person name="Liu Y."/>
            <person name="Xu W."/>
            <person name="Pan J."/>
            <person name="Luo Z.H."/>
            <person name="Li M."/>
        </authorList>
    </citation>
    <scope>NUCLEOTIDE SEQUENCE [LARGE SCALE GENOMIC DNA]</scope>
    <source>
        <strain evidence="10">SpSt-192</strain>
    </source>
</reference>
<dbReference type="CDD" id="cd01583">
    <property type="entry name" value="IPMI"/>
    <property type="match status" value="1"/>
</dbReference>
<dbReference type="NCBIfam" id="TIGR02086">
    <property type="entry name" value="IPMI_arch"/>
    <property type="match status" value="1"/>
</dbReference>
<feature type="domain" description="Aconitase/3-isopropylmalate dehydratase large subunit alpha/beta/alpha" evidence="9">
    <location>
        <begin position="8"/>
        <end position="284"/>
    </location>
</feature>
<evidence type="ECO:0000256" key="2">
    <source>
        <dbReference type="ARBA" id="ARBA00022485"/>
    </source>
</evidence>
<name>A0A7C3AR31_9BACT</name>
<evidence type="ECO:0000256" key="4">
    <source>
        <dbReference type="ARBA" id="ARBA00023004"/>
    </source>
</evidence>
<evidence type="ECO:0000256" key="5">
    <source>
        <dbReference type="ARBA" id="ARBA00023014"/>
    </source>
</evidence>
<comment type="catalytic activity">
    <reaction evidence="8">
        <text>(2R,3S)-3-isopropylmalate = (2S)-2-isopropylmalate</text>
        <dbReference type="Rhea" id="RHEA:32287"/>
        <dbReference type="ChEBI" id="CHEBI:1178"/>
        <dbReference type="ChEBI" id="CHEBI:35121"/>
        <dbReference type="EC" id="4.2.1.33"/>
    </reaction>
</comment>
<comment type="pathway">
    <text evidence="8">Amino-acid biosynthesis; L-leucine biosynthesis; L-leucine from 3-methyl-2-oxobutanoate: step 2/4.</text>
</comment>
<feature type="binding site" evidence="8">
    <location>
        <position position="359"/>
    </location>
    <ligand>
        <name>[4Fe-4S] cluster</name>
        <dbReference type="ChEBI" id="CHEBI:49883"/>
    </ligand>
</feature>
<comment type="cofactor">
    <cofactor evidence="8">
        <name>[4Fe-4S] cluster</name>
        <dbReference type="ChEBI" id="CHEBI:49883"/>
    </cofactor>
    <text evidence="8">Binds 1 [4Fe-4S] cluster per subunit.</text>
</comment>
<comment type="similarity">
    <text evidence="8">Belongs to the aconitase/IPM isomerase family. LeuC type 2 subfamily.</text>
</comment>
<dbReference type="PRINTS" id="PR00415">
    <property type="entry name" value="ACONITASE"/>
</dbReference>
<keyword evidence="6 8" id="KW-0456">Lyase</keyword>
<dbReference type="InterPro" id="IPR018136">
    <property type="entry name" value="Aconitase_4Fe-4S_BS"/>
</dbReference>
<keyword evidence="2 8" id="KW-0004">4Fe-4S</keyword>
<dbReference type="GO" id="GO:0003861">
    <property type="term" value="F:3-isopropylmalate dehydratase activity"/>
    <property type="evidence" value="ECO:0007669"/>
    <property type="project" value="UniProtKB-UniRule"/>
</dbReference>
<dbReference type="InterPro" id="IPR036008">
    <property type="entry name" value="Aconitase_4Fe-4S_dom"/>
</dbReference>
<dbReference type="GO" id="GO:0009098">
    <property type="term" value="P:L-leucine biosynthetic process"/>
    <property type="evidence" value="ECO:0007669"/>
    <property type="project" value="UniProtKB-UniRule"/>
</dbReference>
<evidence type="ECO:0000256" key="7">
    <source>
        <dbReference type="ARBA" id="ARBA00023304"/>
    </source>
</evidence>
<feature type="binding site" evidence="8">
    <location>
        <position position="299"/>
    </location>
    <ligand>
        <name>[4Fe-4S] cluster</name>
        <dbReference type="ChEBI" id="CHEBI:49883"/>
    </ligand>
</feature>
<feature type="binding site" evidence="8">
    <location>
        <position position="362"/>
    </location>
    <ligand>
        <name>[4Fe-4S] cluster</name>
        <dbReference type="ChEBI" id="CHEBI:49883"/>
    </ligand>
</feature>
<dbReference type="GO" id="GO:0051539">
    <property type="term" value="F:4 iron, 4 sulfur cluster binding"/>
    <property type="evidence" value="ECO:0007669"/>
    <property type="project" value="UniProtKB-KW"/>
</dbReference>
<proteinExistence type="inferred from homology"/>
<protein>
    <recommendedName>
        <fullName evidence="8">3-isopropylmalate dehydratase large subunit</fullName>
        <ecNumber evidence="8">4.2.1.33</ecNumber>
    </recommendedName>
    <alternativeName>
        <fullName evidence="8">Alpha-IPM isomerase</fullName>
        <shortName evidence="8">IPMI</shortName>
    </alternativeName>
    <alternativeName>
        <fullName evidence="8">Isopropylmalate isomerase</fullName>
    </alternativeName>
</protein>
<dbReference type="PROSITE" id="PS00450">
    <property type="entry name" value="ACONITASE_1"/>
    <property type="match status" value="1"/>
</dbReference>
<dbReference type="PANTHER" id="PTHR43822">
    <property type="entry name" value="HOMOACONITASE, MITOCHONDRIAL-RELATED"/>
    <property type="match status" value="1"/>
</dbReference>
<keyword evidence="1 8" id="KW-0432">Leucine biosynthesis</keyword>
<gene>
    <name evidence="8 10" type="primary">leuC</name>
    <name evidence="10" type="ORF">ENP13_02890</name>
</gene>
<dbReference type="AlphaFoldDB" id="A0A7C3AR31"/>
<keyword evidence="5 8" id="KW-0411">Iron-sulfur</keyword>
<dbReference type="UniPathway" id="UPA00048">
    <property type="reaction ID" value="UER00071"/>
</dbReference>
<comment type="caution">
    <text evidence="10">The sequence shown here is derived from an EMBL/GenBank/DDBJ whole genome shotgun (WGS) entry which is preliminary data.</text>
</comment>
<keyword evidence="7 8" id="KW-0100">Branched-chain amino acid biosynthesis</keyword>
<evidence type="ECO:0000313" key="10">
    <source>
        <dbReference type="EMBL" id="HEX70174.1"/>
    </source>
</evidence>
<dbReference type="InterPro" id="IPR011823">
    <property type="entry name" value="IsopropMal_deHydtase_lsu_bac"/>
</dbReference>
<dbReference type="EC" id="4.2.1.33" evidence="8"/>
<dbReference type="Pfam" id="PF00330">
    <property type="entry name" value="Aconitase"/>
    <property type="match status" value="1"/>
</dbReference>
<dbReference type="NCBIfam" id="NF001614">
    <property type="entry name" value="PRK00402.1"/>
    <property type="match status" value="1"/>
</dbReference>
<dbReference type="Gene3D" id="3.30.499.10">
    <property type="entry name" value="Aconitase, domain 3"/>
    <property type="match status" value="2"/>
</dbReference>
<dbReference type="InterPro" id="IPR001030">
    <property type="entry name" value="Acoase/IPM_deHydtase_lsu_aba"/>
</dbReference>
<evidence type="ECO:0000256" key="3">
    <source>
        <dbReference type="ARBA" id="ARBA00022723"/>
    </source>
</evidence>
<comment type="function">
    <text evidence="8">Catalyzes the isomerization between 2-isopropylmalate and 3-isopropylmalate, via the formation of 2-isopropylmaleate.</text>
</comment>
<dbReference type="InterPro" id="IPR011826">
    <property type="entry name" value="HAcnase/IPMdehydase_lsu_prok"/>
</dbReference>
<dbReference type="PANTHER" id="PTHR43822:SF16">
    <property type="entry name" value="3-ISOPROPYLMALATE DEHYDRATASE LARGE SUBUNIT 2"/>
    <property type="match status" value="1"/>
</dbReference>
<evidence type="ECO:0000256" key="1">
    <source>
        <dbReference type="ARBA" id="ARBA00022430"/>
    </source>
</evidence>
<comment type="subunit">
    <text evidence="8">Heterodimer of LeuC and LeuD.</text>
</comment>
<accession>A0A7C3AR31</accession>
<dbReference type="SUPFAM" id="SSF53732">
    <property type="entry name" value="Aconitase iron-sulfur domain"/>
    <property type="match status" value="1"/>
</dbReference>
<dbReference type="HAMAP" id="MF_01027">
    <property type="entry name" value="LeuC_type2"/>
    <property type="match status" value="1"/>
</dbReference>
<dbReference type="GO" id="GO:0046872">
    <property type="term" value="F:metal ion binding"/>
    <property type="evidence" value="ECO:0007669"/>
    <property type="project" value="UniProtKB-KW"/>
</dbReference>
<organism evidence="10">
    <name type="scientific">Thermorudis sp</name>
    <dbReference type="NCBI Taxonomy" id="1969470"/>
    <lineage>
        <taxon>Bacteria</taxon>
        <taxon>Pseudomonadati</taxon>
        <taxon>Thermomicrobiota</taxon>
        <taxon>Thermomicrobia</taxon>
        <taxon>Thermomicrobia incertae sedis</taxon>
        <taxon>Thermorudis</taxon>
    </lineage>
</organism>
<keyword evidence="3 8" id="KW-0479">Metal-binding</keyword>
<keyword evidence="8" id="KW-0028">Amino-acid biosynthesis</keyword>
<evidence type="ECO:0000259" key="9">
    <source>
        <dbReference type="Pfam" id="PF00330"/>
    </source>
</evidence>
<evidence type="ECO:0000256" key="8">
    <source>
        <dbReference type="HAMAP-Rule" id="MF_01027"/>
    </source>
</evidence>
<keyword evidence="4 8" id="KW-0408">Iron</keyword>
<dbReference type="InterPro" id="IPR006251">
    <property type="entry name" value="Homoacnase/IPMdehydase_lsu"/>
</dbReference>
<dbReference type="InterPro" id="IPR015931">
    <property type="entry name" value="Acnase/IPM_dHydase_lsu_aba_1/3"/>
</dbReference>
<dbReference type="NCBIfam" id="TIGR02083">
    <property type="entry name" value="LEU2"/>
    <property type="match status" value="1"/>
</dbReference>
<dbReference type="InterPro" id="IPR050067">
    <property type="entry name" value="IPM_dehydratase_rel_enz"/>
</dbReference>
<dbReference type="NCBIfam" id="TIGR01343">
    <property type="entry name" value="hacA_fam"/>
    <property type="match status" value="1"/>
</dbReference>
<dbReference type="EMBL" id="DSID01000225">
    <property type="protein sequence ID" value="HEX70174.1"/>
    <property type="molecule type" value="Genomic_DNA"/>
</dbReference>
<sequence>MGMTMSEKILARAAGRRSVEPGEIIEVAVDLVMTNDITAPLSIAEFKKLGLERVFDPQKVVFVPDHFVPAKDIKAAEQSKIMREFALAQGALYFEIGRAGIEHVVLPENGLTLPGQVIIGADSHTCTYGAFNCFATGMGSTDIAAAMALGTTWVRVPPTIKFVYKGTLPPDVGGKDLILYTIGQIGVDGALYAVMEFTGEVIDNLPMDDRIAMANMAIEAGAKTGIFGFDEKTREWLARVTDKPYEPVDSDPDARYQQVIEFDVSNLRPLVALPHLPSNVYPADEIEDMPIDQVVIGSCTNGRLSDLRIAAEILKGRQVHPRVRCIIVPGSQEVAKQATREGLADIFLEAGAVFSTSTCGPCLGGYMGVLAKGERCVSTTNRNFRGRMGHRESEVILAGPAVAAASAVLGRVASPAQLN</sequence>